<dbReference type="OrthoDB" id="3851408at2"/>
<dbReference type="SMART" id="SM00116">
    <property type="entry name" value="CBS"/>
    <property type="match status" value="2"/>
</dbReference>
<dbReference type="Gene3D" id="3.10.580.10">
    <property type="entry name" value="CBS-domain"/>
    <property type="match status" value="1"/>
</dbReference>
<organism evidence="5 6">
    <name type="scientific">Streptomyces marianii</name>
    <dbReference type="NCBI Taxonomy" id="1817406"/>
    <lineage>
        <taxon>Bacteria</taxon>
        <taxon>Bacillati</taxon>
        <taxon>Actinomycetota</taxon>
        <taxon>Actinomycetes</taxon>
        <taxon>Kitasatosporales</taxon>
        <taxon>Streptomycetaceae</taxon>
        <taxon>Streptomyces</taxon>
    </lineage>
</organism>
<feature type="domain" description="CBS" evidence="4">
    <location>
        <begin position="169"/>
        <end position="229"/>
    </location>
</feature>
<dbReference type="Proteomes" id="UP000305921">
    <property type="component" value="Unassembled WGS sequence"/>
</dbReference>
<dbReference type="SUPFAM" id="SSF54631">
    <property type="entry name" value="CBS-domain pair"/>
    <property type="match status" value="1"/>
</dbReference>
<proteinExistence type="predicted"/>
<name>A0A5R9EIE6_9ACTN</name>
<dbReference type="RefSeq" id="WP_138056813.1">
    <property type="nucleotide sequence ID" value="NZ_VAWE01000001.1"/>
</dbReference>
<protein>
    <submittedName>
        <fullName evidence="5">CBS domain-containing protein</fullName>
    </submittedName>
</protein>
<keyword evidence="6" id="KW-1185">Reference proteome</keyword>
<dbReference type="AlphaFoldDB" id="A0A5R9EIE6"/>
<evidence type="ECO:0000313" key="5">
    <source>
        <dbReference type="EMBL" id="TLQ47534.1"/>
    </source>
</evidence>
<dbReference type="Pfam" id="PF00571">
    <property type="entry name" value="CBS"/>
    <property type="match status" value="2"/>
</dbReference>
<feature type="region of interest" description="Disordered" evidence="3">
    <location>
        <begin position="44"/>
        <end position="75"/>
    </location>
</feature>
<keyword evidence="1 2" id="KW-0129">CBS domain</keyword>
<dbReference type="InterPro" id="IPR051257">
    <property type="entry name" value="Diverse_CBS-Domain"/>
</dbReference>
<feature type="domain" description="CBS" evidence="4">
    <location>
        <begin position="86"/>
        <end position="146"/>
    </location>
</feature>
<reference evidence="5 6" key="1">
    <citation type="submission" date="2019-05" db="EMBL/GenBank/DDBJ databases">
        <title>Streptomyces marianii sp. nov., a novel marine actinomycete from southern coast of India.</title>
        <authorList>
            <person name="Iniyan A.M."/>
            <person name="Wink J."/>
            <person name="Ramprasad E."/>
            <person name="Ramana C.V."/>
            <person name="Bunk B."/>
            <person name="Sproer C."/>
            <person name="Joseph F.-J.R.S."/>
            <person name="Vincent S.G.P."/>
        </authorList>
    </citation>
    <scope>NUCLEOTIDE SEQUENCE [LARGE SCALE GENOMIC DNA]</scope>
    <source>
        <strain evidence="5 6">ICN19</strain>
    </source>
</reference>
<dbReference type="EMBL" id="VAWE01000001">
    <property type="protein sequence ID" value="TLQ47534.1"/>
    <property type="molecule type" value="Genomic_DNA"/>
</dbReference>
<dbReference type="InterPro" id="IPR046342">
    <property type="entry name" value="CBS_dom_sf"/>
</dbReference>
<evidence type="ECO:0000313" key="6">
    <source>
        <dbReference type="Proteomes" id="UP000305921"/>
    </source>
</evidence>
<feature type="region of interest" description="Disordered" evidence="3">
    <location>
        <begin position="1"/>
        <end position="24"/>
    </location>
</feature>
<dbReference type="InterPro" id="IPR000644">
    <property type="entry name" value="CBS_dom"/>
</dbReference>
<gene>
    <name evidence="5" type="ORF">FEF34_35410</name>
</gene>
<accession>A0A5R9EIE6</accession>
<evidence type="ECO:0000256" key="1">
    <source>
        <dbReference type="ARBA" id="ARBA00023122"/>
    </source>
</evidence>
<comment type="caution">
    <text evidence="5">The sequence shown here is derived from an EMBL/GenBank/DDBJ whole genome shotgun (WGS) entry which is preliminary data.</text>
</comment>
<evidence type="ECO:0000256" key="2">
    <source>
        <dbReference type="PROSITE-ProRule" id="PRU00703"/>
    </source>
</evidence>
<dbReference type="PANTHER" id="PTHR43080">
    <property type="entry name" value="CBS DOMAIN-CONTAINING PROTEIN CBSX3, MITOCHONDRIAL"/>
    <property type="match status" value="1"/>
</dbReference>
<dbReference type="PROSITE" id="PS51371">
    <property type="entry name" value="CBS"/>
    <property type="match status" value="2"/>
</dbReference>
<evidence type="ECO:0000259" key="4">
    <source>
        <dbReference type="PROSITE" id="PS51371"/>
    </source>
</evidence>
<dbReference type="PANTHER" id="PTHR43080:SF29">
    <property type="entry name" value="OS02G0818000 PROTEIN"/>
    <property type="match status" value="1"/>
</dbReference>
<sequence>MTDRESPAAGVEARRAVPGRASRIDEPLREDMLLRYIGAMAAASARHEEPRSPAGGGAPARPAHTAHRARSASDVEAEPLLVRDVMEVAVASVPGDSAFMAIARALTDAGVGSLPVTDPEGRVMGVVSESDLLAKAAVEATGHRPGVAGSLARRRLNESARAETAEDLMTAPAITVFPESTVAEAAWLAALSRLKRMPVTDEGGHLVGVVRRNALLASLVRDDEGIREEIVSRILVEEFPGAGSAVEITVRNGTVNVWGRMERADARRFLERIEGLADVAEVVDHLVAA</sequence>
<evidence type="ECO:0000256" key="3">
    <source>
        <dbReference type="SAM" id="MobiDB-lite"/>
    </source>
</evidence>